<evidence type="ECO:0000256" key="2">
    <source>
        <dbReference type="ARBA" id="ARBA00022475"/>
    </source>
</evidence>
<reference evidence="12" key="2">
    <citation type="submission" date="2025-08" db="UniProtKB">
        <authorList>
            <consortium name="Ensembl"/>
        </authorList>
    </citation>
    <scope>IDENTIFICATION</scope>
</reference>
<dbReference type="Ensembl" id="ENSMODT00000010459.4">
    <property type="protein sequence ID" value="ENSMODP00000010261.3"/>
    <property type="gene ID" value="ENSMODG00000008258.4"/>
</dbReference>
<evidence type="ECO:0000313" key="13">
    <source>
        <dbReference type="Proteomes" id="UP000002280"/>
    </source>
</evidence>
<dbReference type="Gene3D" id="1.20.1640.10">
    <property type="entry name" value="Multidrug efflux transporter AcrB transmembrane domain"/>
    <property type="match status" value="2"/>
</dbReference>
<dbReference type="OrthoDB" id="6510177at2759"/>
<dbReference type="HOGENOM" id="CLU_002359_2_2_1"/>
<feature type="transmembrane region" description="Helical" evidence="10">
    <location>
        <begin position="425"/>
        <end position="444"/>
    </location>
</feature>
<sequence>MYPARSRITRMNLCIQKSLWDEPPKITASFLLHQAYQWIGFSKSRDRSPQVRRPQCRSDCIEFPLSRLFRRLGRVVARYPWVFLLLPVLLSAGLGSGFMFLNKRRTDNIEEQFTPIGGPAKGERSLAQEYFPTDDSKRFSVSRLTTEGSFASLLVVTDSESLLTHSAWSQVQDLDDKVKNLNVKDAQGVSFNYQSLCAETPSGCILPNPLLAFSNISGNLTFPFLEINNQQFFLGNLVGGVKLGAGSKDSSNRTLEKAKALKLVYYLREDAASDRERSHQWLSAFLQEFPPELQKAELQDLKVYYFTSLSRQEEFEGNVNEVIPLFSVSYFLIIFFSIISCYRLNLIISKMWVAAFGVISAGLAVLSGFGLLLYCGVPFVATVSNAPFLILGVGVDDMFIMISAWQKTKLIHSIEERIAETYAEAAVSITITTLTDVLAFYVGIMTSFKSVQAFCIYTGTTLLFCFLYNITCFGACLALNGKIEVYLNRFAFQQQQNNSSVVKKILCRKGLYVSPNGEEESHSMNTFFRKYYGPFLTNIWSKVFVVLLYAGYLAASIYGCFQIKEGIDLRNLANDNSYVVPYYSMEKEYFSEFGPRIMVFVTKSVSYWDELTRNNFDNCMKSLESNHYINETYSDSWLRTYEKYLTAIQKNINNRTTFLDNLDPFLKIFSDYEYDIQVNNSIGQILSSRYFIQSVNVSTAVDEKMMLSQLRSIAAQCEIPVVVYHPAFIYFDQYSVIVDNTIQNVAVAAGAMLVISLLFIPNPLCSLWVTFAIASVIVGVAGFMSYWNVNLDSISMINLIICIGFSVDFSAHISYAYVSSDAMSTNEKVIEALDLLGYPVIQGASSTIIGVVALAAANAYIFRTFFKIMFLVIMFGAAHGLIFIPVFLTFFGICSRAHKETPKRNPDCP</sequence>
<evidence type="ECO:0000256" key="3">
    <source>
        <dbReference type="ARBA" id="ARBA00022692"/>
    </source>
</evidence>
<evidence type="ECO:0000256" key="7">
    <source>
        <dbReference type="ARBA" id="ARBA00057027"/>
    </source>
</evidence>
<dbReference type="FunFam" id="1.20.1640.10:FF:000013">
    <property type="entry name" value="PaTched Related family"/>
    <property type="match status" value="1"/>
</dbReference>
<dbReference type="eggNOG" id="KOG1934">
    <property type="taxonomic scope" value="Eukaryota"/>
</dbReference>
<dbReference type="Bgee" id="ENSMODG00000008258">
    <property type="expression patterns" value="Expressed in extraembryonic membrane and 3 other cell types or tissues"/>
</dbReference>
<keyword evidence="2" id="KW-1003">Cell membrane</keyword>
<feature type="transmembrane region" description="Helical" evidence="10">
    <location>
        <begin position="868"/>
        <end position="894"/>
    </location>
</feature>
<feature type="transmembrane region" description="Helical" evidence="10">
    <location>
        <begin position="79"/>
        <end position="101"/>
    </location>
</feature>
<dbReference type="InterPro" id="IPR000731">
    <property type="entry name" value="SSD"/>
</dbReference>
<feature type="domain" description="SSD" evidence="11">
    <location>
        <begin position="322"/>
        <end position="479"/>
    </location>
</feature>
<evidence type="ECO:0000256" key="10">
    <source>
        <dbReference type="SAM" id="Phobius"/>
    </source>
</evidence>
<comment type="similarity">
    <text evidence="1">Belongs to the patched family.</text>
</comment>
<feature type="transmembrane region" description="Helical" evidence="10">
    <location>
        <begin position="767"/>
        <end position="787"/>
    </location>
</feature>
<dbReference type="AlphaFoldDB" id="F6Z8S5"/>
<evidence type="ECO:0000256" key="6">
    <source>
        <dbReference type="ARBA" id="ARBA00023180"/>
    </source>
</evidence>
<dbReference type="GO" id="GO:0016020">
    <property type="term" value="C:membrane"/>
    <property type="evidence" value="ECO:0000318"/>
    <property type="project" value="GO_Central"/>
</dbReference>
<feature type="transmembrane region" description="Helical" evidence="10">
    <location>
        <begin position="793"/>
        <end position="818"/>
    </location>
</feature>
<evidence type="ECO:0000256" key="9">
    <source>
        <dbReference type="ARBA" id="ARBA00074262"/>
    </source>
</evidence>
<comment type="subcellular location">
    <subcellularLocation>
        <location evidence="8">Cell projection</location>
        <location evidence="8">Cilium</location>
        <location evidence="8">Flagellum membrane</location>
        <topology evidence="8">Multi-pass membrane protein</topology>
    </subcellularLocation>
</comment>
<feature type="transmembrane region" description="Helical" evidence="10">
    <location>
        <begin position="539"/>
        <end position="559"/>
    </location>
</feature>
<evidence type="ECO:0000259" key="11">
    <source>
        <dbReference type="PROSITE" id="PS50156"/>
    </source>
</evidence>
<evidence type="ECO:0000256" key="8">
    <source>
        <dbReference type="ARBA" id="ARBA00060429"/>
    </source>
</evidence>
<dbReference type="PANTHER" id="PTHR10796:SF60">
    <property type="entry name" value="PATCHED DOMAIN-CONTAINING PROTEIN 3"/>
    <property type="match status" value="1"/>
</dbReference>
<dbReference type="GO" id="GO:0097225">
    <property type="term" value="C:sperm midpiece"/>
    <property type="evidence" value="ECO:0007669"/>
    <property type="project" value="UniProtKB-ARBA"/>
</dbReference>
<protein>
    <recommendedName>
        <fullName evidence="9">Patched domain-containing protein 3</fullName>
    </recommendedName>
</protein>
<feature type="transmembrane region" description="Helical" evidence="10">
    <location>
        <begin position="839"/>
        <end position="862"/>
    </location>
</feature>
<dbReference type="InParanoid" id="F6Z8S5"/>
<evidence type="ECO:0000313" key="12">
    <source>
        <dbReference type="Ensembl" id="ENSMODP00000010261.3"/>
    </source>
</evidence>
<feature type="transmembrane region" description="Helical" evidence="10">
    <location>
        <begin position="386"/>
        <end position="405"/>
    </location>
</feature>
<dbReference type="STRING" id="13616.ENSMODP00000010261"/>
<feature type="transmembrane region" description="Helical" evidence="10">
    <location>
        <begin position="351"/>
        <end position="374"/>
    </location>
</feature>
<organism evidence="12 13">
    <name type="scientific">Monodelphis domestica</name>
    <name type="common">Gray short-tailed opossum</name>
    <dbReference type="NCBI Taxonomy" id="13616"/>
    <lineage>
        <taxon>Eukaryota</taxon>
        <taxon>Metazoa</taxon>
        <taxon>Chordata</taxon>
        <taxon>Craniata</taxon>
        <taxon>Vertebrata</taxon>
        <taxon>Euteleostomi</taxon>
        <taxon>Mammalia</taxon>
        <taxon>Metatheria</taxon>
        <taxon>Didelphimorphia</taxon>
        <taxon>Didelphidae</taxon>
        <taxon>Monodelphis</taxon>
    </lineage>
</organism>
<dbReference type="KEGG" id="mdo:100024829"/>
<dbReference type="InterPro" id="IPR003392">
    <property type="entry name" value="PTHD_SSD"/>
</dbReference>
<name>F6Z8S5_MONDO</name>
<keyword evidence="3 10" id="KW-0812">Transmembrane</keyword>
<keyword evidence="5 10" id="KW-0472">Membrane</keyword>
<keyword evidence="6" id="KW-0325">Glycoprotein</keyword>
<proteinExistence type="inferred from homology"/>
<dbReference type="SUPFAM" id="SSF82866">
    <property type="entry name" value="Multidrug efflux transporter AcrB transmembrane domain"/>
    <property type="match status" value="2"/>
</dbReference>
<feature type="transmembrane region" description="Helical" evidence="10">
    <location>
        <begin position="456"/>
        <end position="479"/>
    </location>
</feature>
<accession>F6Z8S5</accession>
<keyword evidence="4 10" id="KW-1133">Transmembrane helix</keyword>
<feature type="transmembrane region" description="Helical" evidence="10">
    <location>
        <begin position="322"/>
        <end position="344"/>
    </location>
</feature>
<dbReference type="GeneID" id="100024829"/>
<dbReference type="GeneTree" id="ENSGT00940000158727"/>
<dbReference type="OMA" id="MWHITFF"/>
<reference evidence="12 13" key="1">
    <citation type="journal article" date="2007" name="Nature">
        <title>Genome of the marsupial Monodelphis domestica reveals innovation in non-coding sequences.</title>
        <authorList>
            <person name="Mikkelsen T.S."/>
            <person name="Wakefield M.J."/>
            <person name="Aken B."/>
            <person name="Amemiya C.T."/>
            <person name="Chang J.L."/>
            <person name="Duke S."/>
            <person name="Garber M."/>
            <person name="Gentles A.J."/>
            <person name="Goodstadt L."/>
            <person name="Heger A."/>
            <person name="Jurka J."/>
            <person name="Kamal M."/>
            <person name="Mauceli E."/>
            <person name="Searle S.M."/>
            <person name="Sharpe T."/>
            <person name="Baker M.L."/>
            <person name="Batzer M.A."/>
            <person name="Benos P.V."/>
            <person name="Belov K."/>
            <person name="Clamp M."/>
            <person name="Cook A."/>
            <person name="Cuff J."/>
            <person name="Das R."/>
            <person name="Davidow L."/>
            <person name="Deakin J.E."/>
            <person name="Fazzari M.J."/>
            <person name="Glass J.L."/>
            <person name="Grabherr M."/>
            <person name="Greally J.M."/>
            <person name="Gu W."/>
            <person name="Hore T.A."/>
            <person name="Huttley G.A."/>
            <person name="Kleber M."/>
            <person name="Jirtle R.L."/>
            <person name="Koina E."/>
            <person name="Lee J.T."/>
            <person name="Mahony S."/>
            <person name="Marra M.A."/>
            <person name="Miller R.D."/>
            <person name="Nicholls R.D."/>
            <person name="Oda M."/>
            <person name="Papenfuss A.T."/>
            <person name="Parra Z.E."/>
            <person name="Pollock D.D."/>
            <person name="Ray D.A."/>
            <person name="Schein J.E."/>
            <person name="Speed T.P."/>
            <person name="Thompson K."/>
            <person name="VandeBerg J.L."/>
            <person name="Wade C.M."/>
            <person name="Walker J.A."/>
            <person name="Waters P.D."/>
            <person name="Webber C."/>
            <person name="Weidman J.R."/>
            <person name="Xie X."/>
            <person name="Zody M.C."/>
            <person name="Baldwin J."/>
            <person name="Abdouelleil A."/>
            <person name="Abdulkadir J."/>
            <person name="Abebe A."/>
            <person name="Abera B."/>
            <person name="Abreu J."/>
            <person name="Acer S.C."/>
            <person name="Aftuck L."/>
            <person name="Alexander A."/>
            <person name="An P."/>
            <person name="Anderson E."/>
            <person name="Anderson S."/>
            <person name="Arachi H."/>
            <person name="Azer M."/>
            <person name="Bachantsang P."/>
            <person name="Barry A."/>
            <person name="Bayul T."/>
            <person name="Berlin A."/>
            <person name="Bessette D."/>
            <person name="Bloom T."/>
            <person name="Bloom T."/>
            <person name="Boguslavskiy L."/>
            <person name="Bonnet C."/>
            <person name="Boukhgalter B."/>
            <person name="Bourzgui I."/>
            <person name="Brown A."/>
            <person name="Cahill P."/>
            <person name="Channer S."/>
            <person name="Cheshatsang Y."/>
            <person name="Chuda L."/>
            <person name="Citroen M."/>
            <person name="Collymore A."/>
            <person name="Cooke P."/>
            <person name="Costello M."/>
            <person name="D'Aco K."/>
            <person name="Daza R."/>
            <person name="De Haan G."/>
            <person name="DeGray S."/>
            <person name="DeMaso C."/>
            <person name="Dhargay N."/>
            <person name="Dooley K."/>
            <person name="Dooley E."/>
            <person name="Doricent M."/>
            <person name="Dorje P."/>
            <person name="Dorjee K."/>
            <person name="Dupes A."/>
            <person name="Elong R."/>
            <person name="Falk J."/>
            <person name="Farina A."/>
            <person name="Faro S."/>
            <person name="Ferguson D."/>
            <person name="Fisher S."/>
            <person name="Foley C.D."/>
            <person name="Franke A."/>
            <person name="Friedrich D."/>
            <person name="Gadbois L."/>
            <person name="Gearin G."/>
            <person name="Gearin C.R."/>
            <person name="Giannoukos G."/>
            <person name="Goode T."/>
            <person name="Graham J."/>
            <person name="Grandbois E."/>
            <person name="Grewal S."/>
            <person name="Gyaltsen K."/>
            <person name="Hafez N."/>
            <person name="Hagos B."/>
            <person name="Hall J."/>
            <person name="Henson C."/>
            <person name="Hollinger A."/>
            <person name="Honan T."/>
            <person name="Huard M.D."/>
            <person name="Hughes L."/>
            <person name="Hurhula B."/>
            <person name="Husby M.E."/>
            <person name="Kamat A."/>
            <person name="Kanga B."/>
            <person name="Kashin S."/>
            <person name="Khazanovich D."/>
            <person name="Kisner P."/>
            <person name="Lance K."/>
            <person name="Lara M."/>
            <person name="Lee W."/>
            <person name="Lennon N."/>
            <person name="Letendre F."/>
            <person name="LeVine R."/>
            <person name="Lipovsky A."/>
            <person name="Liu X."/>
            <person name="Liu J."/>
            <person name="Liu S."/>
            <person name="Lokyitsang T."/>
            <person name="Lokyitsang Y."/>
            <person name="Lubonja R."/>
            <person name="Lui A."/>
            <person name="MacDonald P."/>
            <person name="Magnisalis V."/>
            <person name="Maru K."/>
            <person name="Matthews C."/>
            <person name="McCusker W."/>
            <person name="McDonough S."/>
            <person name="Mehta T."/>
            <person name="Meldrim J."/>
            <person name="Meneus L."/>
            <person name="Mihai O."/>
            <person name="Mihalev A."/>
            <person name="Mihova T."/>
            <person name="Mittelman R."/>
            <person name="Mlenga V."/>
            <person name="Montmayeur A."/>
            <person name="Mulrain L."/>
            <person name="Navidi A."/>
            <person name="Naylor J."/>
            <person name="Negash T."/>
            <person name="Nguyen T."/>
            <person name="Nguyen N."/>
            <person name="Nicol R."/>
            <person name="Norbu C."/>
            <person name="Norbu N."/>
            <person name="Novod N."/>
            <person name="O'Neill B."/>
            <person name="Osman S."/>
            <person name="Markiewicz E."/>
            <person name="Oyono O.L."/>
            <person name="Patti C."/>
            <person name="Phunkhang P."/>
            <person name="Pierre F."/>
            <person name="Priest M."/>
            <person name="Raghuraman S."/>
            <person name="Rege F."/>
            <person name="Reyes R."/>
            <person name="Rise C."/>
            <person name="Rogov P."/>
            <person name="Ross K."/>
            <person name="Ryan E."/>
            <person name="Settipalli S."/>
            <person name="Shea T."/>
            <person name="Sherpa N."/>
            <person name="Shi L."/>
            <person name="Shih D."/>
            <person name="Sparrow T."/>
            <person name="Spaulding J."/>
            <person name="Stalker J."/>
            <person name="Stange-Thomann N."/>
            <person name="Stavropoulos S."/>
            <person name="Stone C."/>
            <person name="Strader C."/>
            <person name="Tesfaye S."/>
            <person name="Thomson T."/>
            <person name="Thoulutsang Y."/>
            <person name="Thoulutsang D."/>
            <person name="Topham K."/>
            <person name="Topping I."/>
            <person name="Tsamla T."/>
            <person name="Vassiliev H."/>
            <person name="Vo A."/>
            <person name="Wangchuk T."/>
            <person name="Wangdi T."/>
            <person name="Weiand M."/>
            <person name="Wilkinson J."/>
            <person name="Wilson A."/>
            <person name="Yadav S."/>
            <person name="Young G."/>
            <person name="Yu Q."/>
            <person name="Zembek L."/>
            <person name="Zhong D."/>
            <person name="Zimmer A."/>
            <person name="Zwirko Z."/>
            <person name="Jaffe D.B."/>
            <person name="Alvarez P."/>
            <person name="Brockman W."/>
            <person name="Butler J."/>
            <person name="Chin C."/>
            <person name="Gnerre S."/>
            <person name="MacCallum I."/>
            <person name="Graves J.A."/>
            <person name="Ponting C.P."/>
            <person name="Breen M."/>
            <person name="Samollow P.B."/>
            <person name="Lander E.S."/>
            <person name="Lindblad-Toh K."/>
        </authorList>
    </citation>
    <scope>NUCLEOTIDE SEQUENCE [LARGE SCALE GENOMIC DNA]</scope>
</reference>
<dbReference type="PROSITE" id="PS50156">
    <property type="entry name" value="SSD"/>
    <property type="match status" value="1"/>
</dbReference>
<evidence type="ECO:0000256" key="5">
    <source>
        <dbReference type="ARBA" id="ARBA00023136"/>
    </source>
</evidence>
<dbReference type="InterPro" id="IPR051697">
    <property type="entry name" value="Patched_domain-protein"/>
</dbReference>
<comment type="function">
    <text evidence="7">May play a role in sperm development or sperm function. However, does not appear to have an essential role in spermatogenesis or male fertility.</text>
</comment>
<keyword evidence="13" id="KW-1185">Reference proteome</keyword>
<dbReference type="Pfam" id="PF02460">
    <property type="entry name" value="Patched"/>
    <property type="match status" value="1"/>
</dbReference>
<evidence type="ECO:0000256" key="4">
    <source>
        <dbReference type="ARBA" id="ARBA00022989"/>
    </source>
</evidence>
<reference evidence="12" key="3">
    <citation type="submission" date="2025-09" db="UniProtKB">
        <authorList>
            <consortium name="Ensembl"/>
        </authorList>
    </citation>
    <scope>IDENTIFICATION</scope>
</reference>
<dbReference type="Proteomes" id="UP000002280">
    <property type="component" value="Chromosome 8"/>
</dbReference>
<dbReference type="PANTHER" id="PTHR10796">
    <property type="entry name" value="PATCHED-RELATED"/>
    <property type="match status" value="1"/>
</dbReference>
<evidence type="ECO:0000256" key="1">
    <source>
        <dbReference type="ARBA" id="ARBA00005585"/>
    </source>
</evidence>